<organism evidence="1 2">
    <name type="scientific">Romanomermis culicivorax</name>
    <name type="common">Nematode worm</name>
    <dbReference type="NCBI Taxonomy" id="13658"/>
    <lineage>
        <taxon>Eukaryota</taxon>
        <taxon>Metazoa</taxon>
        <taxon>Ecdysozoa</taxon>
        <taxon>Nematoda</taxon>
        <taxon>Enoplea</taxon>
        <taxon>Dorylaimia</taxon>
        <taxon>Mermithida</taxon>
        <taxon>Mermithoidea</taxon>
        <taxon>Mermithidae</taxon>
        <taxon>Romanomermis</taxon>
    </lineage>
</organism>
<dbReference type="Proteomes" id="UP000887565">
    <property type="component" value="Unplaced"/>
</dbReference>
<reference evidence="2" key="1">
    <citation type="submission" date="2022-11" db="UniProtKB">
        <authorList>
            <consortium name="WormBaseParasite"/>
        </authorList>
    </citation>
    <scope>IDENTIFICATION</scope>
</reference>
<sequence>MFAALTVRSDRGGVENADGSRAKKTLDLLCLGHTTITTTILDPSTCLSGVSTVDGASTLNAKGRDYRFAGFVIISGDNLVVLVEDPNGKSLQYLVQIHHCRSMFAATLKYNTRECSCSMITLHDAQNEPDKSLRPPATLASTSSPEAGVFESYNI</sequence>
<name>A0A915KNQ8_ROMCU</name>
<evidence type="ECO:0000313" key="2">
    <source>
        <dbReference type="WBParaSite" id="nRc.2.0.1.t40421-RA"/>
    </source>
</evidence>
<proteinExistence type="predicted"/>
<keyword evidence="1" id="KW-1185">Reference proteome</keyword>
<protein>
    <submittedName>
        <fullName evidence="2">Uncharacterized protein</fullName>
    </submittedName>
</protein>
<dbReference type="WBParaSite" id="nRc.2.0.1.t40421-RA">
    <property type="protein sequence ID" value="nRc.2.0.1.t40421-RA"/>
    <property type="gene ID" value="nRc.2.0.1.g40421"/>
</dbReference>
<dbReference type="AlphaFoldDB" id="A0A915KNQ8"/>
<evidence type="ECO:0000313" key="1">
    <source>
        <dbReference type="Proteomes" id="UP000887565"/>
    </source>
</evidence>
<accession>A0A915KNQ8</accession>